<feature type="compositionally biased region" description="Low complexity" evidence="1">
    <location>
        <begin position="64"/>
        <end position="82"/>
    </location>
</feature>
<evidence type="ECO:0000313" key="3">
    <source>
        <dbReference type="Proteomes" id="UP001597024"/>
    </source>
</evidence>
<protein>
    <submittedName>
        <fullName evidence="2">Uncharacterized protein</fullName>
    </submittedName>
</protein>
<keyword evidence="3" id="KW-1185">Reference proteome</keyword>
<proteinExistence type="predicted"/>
<sequence length="125" mass="13181">TPTYTCDQVLPGVVVLGHGNCAASNGAVEQGEFQGESLVTAREEPRWTFRCRFGGRAQLPNEVIPSPASTASIRSRSARSSTVSRCPTGCEVRSAAPLRAVPTILARMGAPGRITLAAIRYRAPG</sequence>
<name>A0ABW3DVJ8_9ACTN</name>
<gene>
    <name evidence="2" type="ORF">ACFQ08_25250</name>
</gene>
<reference evidence="3" key="1">
    <citation type="journal article" date="2019" name="Int. J. Syst. Evol. Microbiol.">
        <title>The Global Catalogue of Microorganisms (GCM) 10K type strain sequencing project: providing services to taxonomists for standard genome sequencing and annotation.</title>
        <authorList>
            <consortium name="The Broad Institute Genomics Platform"/>
            <consortium name="The Broad Institute Genome Sequencing Center for Infectious Disease"/>
            <person name="Wu L."/>
            <person name="Ma J."/>
        </authorList>
    </citation>
    <scope>NUCLEOTIDE SEQUENCE [LARGE SCALE GENOMIC DNA]</scope>
    <source>
        <strain evidence="3">CCUG 62974</strain>
    </source>
</reference>
<accession>A0ABW3DVJ8</accession>
<organism evidence="2 3">
    <name type="scientific">Streptosporangium algeriense</name>
    <dbReference type="NCBI Taxonomy" id="1682748"/>
    <lineage>
        <taxon>Bacteria</taxon>
        <taxon>Bacillati</taxon>
        <taxon>Actinomycetota</taxon>
        <taxon>Actinomycetes</taxon>
        <taxon>Streptosporangiales</taxon>
        <taxon>Streptosporangiaceae</taxon>
        <taxon>Streptosporangium</taxon>
    </lineage>
</organism>
<dbReference type="EMBL" id="JBHTHX010001092">
    <property type="protein sequence ID" value="MFD0887861.1"/>
    <property type="molecule type" value="Genomic_DNA"/>
</dbReference>
<evidence type="ECO:0000256" key="1">
    <source>
        <dbReference type="SAM" id="MobiDB-lite"/>
    </source>
</evidence>
<evidence type="ECO:0000313" key="2">
    <source>
        <dbReference type="EMBL" id="MFD0887861.1"/>
    </source>
</evidence>
<dbReference type="Proteomes" id="UP001597024">
    <property type="component" value="Unassembled WGS sequence"/>
</dbReference>
<feature type="non-terminal residue" evidence="2">
    <location>
        <position position="1"/>
    </location>
</feature>
<feature type="region of interest" description="Disordered" evidence="1">
    <location>
        <begin position="64"/>
        <end position="84"/>
    </location>
</feature>
<comment type="caution">
    <text evidence="2">The sequence shown here is derived from an EMBL/GenBank/DDBJ whole genome shotgun (WGS) entry which is preliminary data.</text>
</comment>